<dbReference type="CDD" id="cd02869">
    <property type="entry name" value="PseudoU_synth_RluA_like"/>
    <property type="match status" value="1"/>
</dbReference>
<feature type="domain" description="Pseudouridine synthase RsuA/RluA-like" evidence="7">
    <location>
        <begin position="159"/>
        <end position="345"/>
    </location>
</feature>
<dbReference type="Gene3D" id="3.30.2350.10">
    <property type="entry name" value="Pseudouridine synthase"/>
    <property type="match status" value="1"/>
</dbReference>
<feature type="region of interest" description="Disordered" evidence="6">
    <location>
        <begin position="119"/>
        <end position="138"/>
    </location>
</feature>
<accession>A0A9D4TU13</accession>
<keyword evidence="4" id="KW-0496">Mitochondrion</keyword>
<dbReference type="EMBL" id="SIDB01000003">
    <property type="protein sequence ID" value="KAI3434630.1"/>
    <property type="molecule type" value="Genomic_DNA"/>
</dbReference>
<dbReference type="SUPFAM" id="SSF55120">
    <property type="entry name" value="Pseudouridine synthase"/>
    <property type="match status" value="1"/>
</dbReference>
<evidence type="ECO:0000313" key="8">
    <source>
        <dbReference type="EMBL" id="KAI3434630.1"/>
    </source>
</evidence>
<dbReference type="OrthoDB" id="428658at2759"/>
<sequence length="451" mass="46710">MLGVSTVGRIRRDCCGFSTAAGSATLSKWLQEWMAVPEAVVVPGSKPPTVLSWLRRRGPPLPEAALHKLFRSCTVRVYDPATQQVCRASRSQPLPAGATLLIPKAALALPGSGVSSSGSSSSGIGAAPALTRPQSQQQQRAAAAWASQLRGSLLAHTADYLAINKPGGLACQGGSGITHSVDCIKAAAFADLPGLTDSSQLRLVHRLDRQTSGALLLATSADAAAWLAAAFRTSTSTSTGCAIASSDSRRGRRQQSRHVPAPAGADASGSIEKWYWAVVALPEGGTSPPAAGTIRLPVPGGSGRGPGVLLQAETRYRVLYRSPTLAWLELQPCTGRKHQLRLHCARGLGAAVLGDGLYGELKAAAQADALARLRQAQQQQQQQLSAGSPASGSGAGKGPAGAAPLFLHCRRLLVRGPGGAGRRHELEVSAPLPSSWRVLLAQQGWPLPADG</sequence>
<reference evidence="8" key="2">
    <citation type="submission" date="2020-11" db="EMBL/GenBank/DDBJ databases">
        <authorList>
            <person name="Cecchin M."/>
            <person name="Marcolungo L."/>
            <person name="Rossato M."/>
            <person name="Girolomoni L."/>
            <person name="Cosentino E."/>
            <person name="Cuine S."/>
            <person name="Li-Beisson Y."/>
            <person name="Delledonne M."/>
            <person name="Ballottari M."/>
        </authorList>
    </citation>
    <scope>NUCLEOTIDE SEQUENCE</scope>
    <source>
        <strain evidence="8">211/11P</strain>
        <tissue evidence="8">Whole cell</tissue>
    </source>
</reference>
<reference evidence="8" key="1">
    <citation type="journal article" date="2019" name="Plant J.">
        <title>Chlorella vulgaris genome assembly and annotation reveals the molecular basis for metabolic acclimation to high light conditions.</title>
        <authorList>
            <person name="Cecchin M."/>
            <person name="Marcolungo L."/>
            <person name="Rossato M."/>
            <person name="Girolomoni L."/>
            <person name="Cosentino E."/>
            <person name="Cuine S."/>
            <person name="Li-Beisson Y."/>
            <person name="Delledonne M."/>
            <person name="Ballottari M."/>
        </authorList>
    </citation>
    <scope>NUCLEOTIDE SEQUENCE</scope>
    <source>
        <strain evidence="8">211/11P</strain>
    </source>
</reference>
<dbReference type="PANTHER" id="PTHR21600">
    <property type="entry name" value="MITOCHONDRIAL RNA PSEUDOURIDINE SYNTHASE"/>
    <property type="match status" value="1"/>
</dbReference>
<feature type="region of interest" description="Disordered" evidence="6">
    <location>
        <begin position="242"/>
        <end position="266"/>
    </location>
</feature>
<comment type="catalytic activity">
    <reaction evidence="1">
        <text>a uridine in RNA = a pseudouridine in RNA</text>
        <dbReference type="Rhea" id="RHEA:48348"/>
        <dbReference type="Rhea" id="RHEA-COMP:12068"/>
        <dbReference type="Rhea" id="RHEA-COMP:12069"/>
        <dbReference type="ChEBI" id="CHEBI:65314"/>
        <dbReference type="ChEBI" id="CHEBI:65315"/>
    </reaction>
</comment>
<proteinExistence type="inferred from homology"/>
<dbReference type="GO" id="GO:0000455">
    <property type="term" value="P:enzyme-directed rRNA pseudouridine synthesis"/>
    <property type="evidence" value="ECO:0007669"/>
    <property type="project" value="TreeGrafter"/>
</dbReference>
<protein>
    <recommendedName>
        <fullName evidence="7">Pseudouridine synthase RsuA/RluA-like domain-containing protein</fullName>
    </recommendedName>
</protein>
<gene>
    <name evidence="8" type="ORF">D9Q98_002697</name>
</gene>
<feature type="region of interest" description="Disordered" evidence="6">
    <location>
        <begin position="376"/>
        <end position="399"/>
    </location>
</feature>
<comment type="caution">
    <text evidence="8">The sequence shown here is derived from an EMBL/GenBank/DDBJ whole genome shotgun (WGS) entry which is preliminary data.</text>
</comment>
<evidence type="ECO:0000256" key="5">
    <source>
        <dbReference type="ARBA" id="ARBA00023235"/>
    </source>
</evidence>
<dbReference type="InterPro" id="IPR020103">
    <property type="entry name" value="PsdUridine_synth_cat_dom_sf"/>
</dbReference>
<evidence type="ECO:0000256" key="6">
    <source>
        <dbReference type="SAM" id="MobiDB-lite"/>
    </source>
</evidence>
<comment type="similarity">
    <text evidence="3">Belongs to the pseudouridine synthase RluA family.</text>
</comment>
<evidence type="ECO:0000256" key="3">
    <source>
        <dbReference type="ARBA" id="ARBA00010876"/>
    </source>
</evidence>
<keyword evidence="9" id="KW-1185">Reference proteome</keyword>
<dbReference type="Proteomes" id="UP001055712">
    <property type="component" value="Unassembled WGS sequence"/>
</dbReference>
<comment type="subcellular location">
    <subcellularLocation>
        <location evidence="2">Mitochondrion</location>
    </subcellularLocation>
</comment>
<keyword evidence="5" id="KW-0413">Isomerase</keyword>
<name>A0A9D4TU13_CHLVU</name>
<dbReference type="GO" id="GO:0005739">
    <property type="term" value="C:mitochondrion"/>
    <property type="evidence" value="ECO:0007669"/>
    <property type="project" value="UniProtKB-SubCell"/>
</dbReference>
<dbReference type="PANTHER" id="PTHR21600:SF81">
    <property type="entry name" value="21S RRNA PSEUDOURIDINE(2819) SYNTHASE"/>
    <property type="match status" value="1"/>
</dbReference>
<organism evidence="8 9">
    <name type="scientific">Chlorella vulgaris</name>
    <name type="common">Green alga</name>
    <dbReference type="NCBI Taxonomy" id="3077"/>
    <lineage>
        <taxon>Eukaryota</taxon>
        <taxon>Viridiplantae</taxon>
        <taxon>Chlorophyta</taxon>
        <taxon>core chlorophytes</taxon>
        <taxon>Trebouxiophyceae</taxon>
        <taxon>Chlorellales</taxon>
        <taxon>Chlorellaceae</taxon>
        <taxon>Chlorella clade</taxon>
        <taxon>Chlorella</taxon>
    </lineage>
</organism>
<evidence type="ECO:0000256" key="4">
    <source>
        <dbReference type="ARBA" id="ARBA00023128"/>
    </source>
</evidence>
<evidence type="ECO:0000256" key="1">
    <source>
        <dbReference type="ARBA" id="ARBA00000073"/>
    </source>
</evidence>
<evidence type="ECO:0000256" key="2">
    <source>
        <dbReference type="ARBA" id="ARBA00004173"/>
    </source>
</evidence>
<dbReference type="InterPro" id="IPR006224">
    <property type="entry name" value="PsdUridine_synth_RluA-like_CS"/>
</dbReference>
<dbReference type="PROSITE" id="PS01129">
    <property type="entry name" value="PSI_RLU"/>
    <property type="match status" value="1"/>
</dbReference>
<dbReference type="GO" id="GO:0009982">
    <property type="term" value="F:pseudouridine synthase activity"/>
    <property type="evidence" value="ECO:0007669"/>
    <property type="project" value="InterPro"/>
</dbReference>
<dbReference type="InterPro" id="IPR050188">
    <property type="entry name" value="RluA_PseudoU_synthase"/>
</dbReference>
<feature type="compositionally biased region" description="Low complexity" evidence="6">
    <location>
        <begin position="376"/>
        <end position="392"/>
    </location>
</feature>
<evidence type="ECO:0000259" key="7">
    <source>
        <dbReference type="Pfam" id="PF00849"/>
    </source>
</evidence>
<dbReference type="Pfam" id="PF00849">
    <property type="entry name" value="PseudoU_synth_2"/>
    <property type="match status" value="1"/>
</dbReference>
<evidence type="ECO:0000313" key="9">
    <source>
        <dbReference type="Proteomes" id="UP001055712"/>
    </source>
</evidence>
<dbReference type="InterPro" id="IPR006145">
    <property type="entry name" value="PsdUridine_synth_RsuA/RluA"/>
</dbReference>
<dbReference type="GO" id="GO:0003723">
    <property type="term" value="F:RNA binding"/>
    <property type="evidence" value="ECO:0007669"/>
    <property type="project" value="InterPro"/>
</dbReference>
<dbReference type="AlphaFoldDB" id="A0A9D4TU13"/>